<dbReference type="PROSITE" id="PS51257">
    <property type="entry name" value="PROKAR_LIPOPROTEIN"/>
    <property type="match status" value="1"/>
</dbReference>
<evidence type="ECO:0000313" key="2">
    <source>
        <dbReference type="Proteomes" id="UP000628448"/>
    </source>
</evidence>
<dbReference type="EMBL" id="JADWYR010000001">
    <property type="protein sequence ID" value="MBG9375006.1"/>
    <property type="molecule type" value="Genomic_DNA"/>
</dbReference>
<keyword evidence="2" id="KW-1185">Reference proteome</keyword>
<gene>
    <name evidence="1" type="ORF">I5907_02115</name>
</gene>
<dbReference type="RefSeq" id="WP_196989086.1">
    <property type="nucleotide sequence ID" value="NZ_JADWYR010000001.1"/>
</dbReference>
<proteinExistence type="predicted"/>
<evidence type="ECO:0008006" key="3">
    <source>
        <dbReference type="Google" id="ProtNLM"/>
    </source>
</evidence>
<accession>A0A931E3R2</accession>
<reference evidence="1" key="1">
    <citation type="submission" date="2020-11" db="EMBL/GenBank/DDBJ databases">
        <title>Bacterial whole genome sequence for Panacibacter sp. DH6.</title>
        <authorList>
            <person name="Le V."/>
            <person name="Ko S."/>
            <person name="Ahn C.-Y."/>
            <person name="Oh H.-M."/>
        </authorList>
    </citation>
    <scope>NUCLEOTIDE SEQUENCE</scope>
    <source>
        <strain evidence="1">DH6</strain>
    </source>
</reference>
<dbReference type="AlphaFoldDB" id="A0A931E3R2"/>
<evidence type="ECO:0000313" key="1">
    <source>
        <dbReference type="EMBL" id="MBG9375006.1"/>
    </source>
</evidence>
<organism evidence="1 2">
    <name type="scientific">Panacibacter microcysteis</name>
    <dbReference type="NCBI Taxonomy" id="2793269"/>
    <lineage>
        <taxon>Bacteria</taxon>
        <taxon>Pseudomonadati</taxon>
        <taxon>Bacteroidota</taxon>
        <taxon>Chitinophagia</taxon>
        <taxon>Chitinophagales</taxon>
        <taxon>Chitinophagaceae</taxon>
        <taxon>Panacibacter</taxon>
    </lineage>
</organism>
<name>A0A931E3R2_9BACT</name>
<sequence length="262" mass="28738">MKKIFGLVLGFFAVALVSCLDTEEKITLNEDKSGTYQLVMNIGNSPMLQSAMQQSGQALEKKDTVIYFKSFTDTATTLSAEEKTILQNGKMHIAMNDDIKAEFELPFKDMNQLLYIKQHMFEMISKIKPSDMNGDNAPGMMPGMDMMGGNMGSPMAGAGKLLNPTQDAFSFTAGNGIISNTIKDKQGLTAAVASDSVQMLKQMIPFVGDFTYKTTFVLPKPVKKYSGGAETQLSDDKKTISFMNSLSGLLDKPETLEYSVEY</sequence>
<protein>
    <recommendedName>
        <fullName evidence="3">Lipoprotein</fullName>
    </recommendedName>
</protein>
<dbReference type="Proteomes" id="UP000628448">
    <property type="component" value="Unassembled WGS sequence"/>
</dbReference>
<comment type="caution">
    <text evidence="1">The sequence shown here is derived from an EMBL/GenBank/DDBJ whole genome shotgun (WGS) entry which is preliminary data.</text>
</comment>